<feature type="compositionally biased region" description="Polar residues" evidence="1">
    <location>
        <begin position="65"/>
        <end position="77"/>
    </location>
</feature>
<sequence>MEQDKKKEAKPVENKNKPLLIGAVVIIIVLAFLVGYLLNDKGSKDTPVAATPSEDVQLSEEAAQPPSQTNESQLSPEETINAYLTAVKTEDYETAAKYVSENAKKANKGLRDHPDSWIQESNSTKPLRDFSLSKIKDTDTEEKKTAVVNLELQSLGTNNTHGYYTLELENGVWMVNPL</sequence>
<gene>
    <name evidence="3" type="ORF">ACFPQ4_15285</name>
</gene>
<feature type="region of interest" description="Disordered" evidence="1">
    <location>
        <begin position="44"/>
        <end position="77"/>
    </location>
</feature>
<evidence type="ECO:0008006" key="5">
    <source>
        <dbReference type="Google" id="ProtNLM"/>
    </source>
</evidence>
<evidence type="ECO:0000313" key="4">
    <source>
        <dbReference type="Proteomes" id="UP001596108"/>
    </source>
</evidence>
<accession>A0ABW0R4P5</accession>
<reference evidence="4" key="1">
    <citation type="journal article" date="2019" name="Int. J. Syst. Evol. Microbiol.">
        <title>The Global Catalogue of Microorganisms (GCM) 10K type strain sequencing project: providing services to taxonomists for standard genome sequencing and annotation.</title>
        <authorList>
            <consortium name="The Broad Institute Genomics Platform"/>
            <consortium name="The Broad Institute Genome Sequencing Center for Infectious Disease"/>
            <person name="Wu L."/>
            <person name="Ma J."/>
        </authorList>
    </citation>
    <scope>NUCLEOTIDE SEQUENCE [LARGE SCALE GENOMIC DNA]</scope>
    <source>
        <strain evidence="4">CGMCC 1.18578</strain>
    </source>
</reference>
<dbReference type="EMBL" id="JBHSNC010000047">
    <property type="protein sequence ID" value="MFC5530792.1"/>
    <property type="molecule type" value="Genomic_DNA"/>
</dbReference>
<dbReference type="RefSeq" id="WP_378112735.1">
    <property type="nucleotide sequence ID" value="NZ_JBHSNC010000047.1"/>
</dbReference>
<name>A0ABW0R4P5_9BACL</name>
<protein>
    <recommendedName>
        <fullName evidence="5">DUF4878 domain-containing protein</fullName>
    </recommendedName>
</protein>
<feature type="transmembrane region" description="Helical" evidence="2">
    <location>
        <begin position="20"/>
        <end position="38"/>
    </location>
</feature>
<comment type="caution">
    <text evidence="3">The sequence shown here is derived from an EMBL/GenBank/DDBJ whole genome shotgun (WGS) entry which is preliminary data.</text>
</comment>
<organism evidence="3 4">
    <name type="scientific">Cohnella yongneupensis</name>
    <dbReference type="NCBI Taxonomy" id="425006"/>
    <lineage>
        <taxon>Bacteria</taxon>
        <taxon>Bacillati</taxon>
        <taxon>Bacillota</taxon>
        <taxon>Bacilli</taxon>
        <taxon>Bacillales</taxon>
        <taxon>Paenibacillaceae</taxon>
        <taxon>Cohnella</taxon>
    </lineage>
</organism>
<evidence type="ECO:0000256" key="2">
    <source>
        <dbReference type="SAM" id="Phobius"/>
    </source>
</evidence>
<keyword evidence="2" id="KW-0812">Transmembrane</keyword>
<keyword evidence="2" id="KW-0472">Membrane</keyword>
<evidence type="ECO:0000313" key="3">
    <source>
        <dbReference type="EMBL" id="MFC5530792.1"/>
    </source>
</evidence>
<evidence type="ECO:0000256" key="1">
    <source>
        <dbReference type="SAM" id="MobiDB-lite"/>
    </source>
</evidence>
<proteinExistence type="predicted"/>
<dbReference type="Proteomes" id="UP001596108">
    <property type="component" value="Unassembled WGS sequence"/>
</dbReference>
<keyword evidence="2" id="KW-1133">Transmembrane helix</keyword>
<keyword evidence="4" id="KW-1185">Reference proteome</keyword>